<dbReference type="AlphaFoldDB" id="A0A3R7PUF3"/>
<evidence type="ECO:0000256" key="4">
    <source>
        <dbReference type="ARBA" id="ARBA00013122"/>
    </source>
</evidence>
<dbReference type="OrthoDB" id="2157530at2759"/>
<evidence type="ECO:0000313" key="19">
    <source>
        <dbReference type="Proteomes" id="UP000283509"/>
    </source>
</evidence>
<keyword evidence="19" id="KW-1185">Reference proteome</keyword>
<dbReference type="Pfam" id="PF04387">
    <property type="entry name" value="PTPLA"/>
    <property type="match status" value="1"/>
</dbReference>
<keyword evidence="11 16" id="KW-0443">Lipid metabolism</keyword>
<feature type="transmembrane region" description="Helical" evidence="16">
    <location>
        <begin position="249"/>
        <end position="269"/>
    </location>
</feature>
<dbReference type="STRING" id="6689.A0A3R7PUF3"/>
<dbReference type="PANTHER" id="PTHR11035">
    <property type="entry name" value="VERY-LONG-CHAIN (3R)-3-HYDROXYACYL-COA DEHYDRATASE"/>
    <property type="match status" value="1"/>
</dbReference>
<evidence type="ECO:0000256" key="11">
    <source>
        <dbReference type="ARBA" id="ARBA00023098"/>
    </source>
</evidence>
<comment type="similarity">
    <text evidence="3 16">Belongs to the very long-chain fatty acids dehydratase HACD family.</text>
</comment>
<reference evidence="18 19" key="1">
    <citation type="submission" date="2018-04" db="EMBL/GenBank/DDBJ databases">
        <authorList>
            <person name="Zhang X."/>
            <person name="Yuan J."/>
            <person name="Li F."/>
            <person name="Xiang J."/>
        </authorList>
    </citation>
    <scope>NUCLEOTIDE SEQUENCE [LARGE SCALE GENOMIC DNA]</scope>
    <source>
        <tissue evidence="18">Muscle</tissue>
    </source>
</reference>
<evidence type="ECO:0000256" key="10">
    <source>
        <dbReference type="ARBA" id="ARBA00023054"/>
    </source>
</evidence>
<feature type="transmembrane region" description="Helical" evidence="16">
    <location>
        <begin position="219"/>
        <end position="237"/>
    </location>
</feature>
<evidence type="ECO:0000256" key="9">
    <source>
        <dbReference type="ARBA" id="ARBA00022989"/>
    </source>
</evidence>
<evidence type="ECO:0000256" key="5">
    <source>
        <dbReference type="ARBA" id="ARBA00022516"/>
    </source>
</evidence>
<evidence type="ECO:0000256" key="6">
    <source>
        <dbReference type="ARBA" id="ARBA00022692"/>
    </source>
</evidence>
<keyword evidence="7 16" id="KW-0256">Endoplasmic reticulum</keyword>
<dbReference type="PROSITE" id="PS51203">
    <property type="entry name" value="CS"/>
    <property type="match status" value="1"/>
</dbReference>
<dbReference type="GO" id="GO:0102158">
    <property type="term" value="F:very-long-chain (3R)-3-hydroxyacyl-CoA dehydratase activity"/>
    <property type="evidence" value="ECO:0007669"/>
    <property type="project" value="UniProtKB-EC"/>
</dbReference>
<dbReference type="InterPro" id="IPR007052">
    <property type="entry name" value="CS_dom"/>
</dbReference>
<evidence type="ECO:0000256" key="16">
    <source>
        <dbReference type="RuleBase" id="RU363109"/>
    </source>
</evidence>
<dbReference type="FunFam" id="2.60.40.790:FF:000013">
    <property type="entry name" value="Very-long-chain (3R)-3-hydroxyacyl-CoA dehydratase"/>
    <property type="match status" value="1"/>
</dbReference>
<dbReference type="GO" id="GO:0030497">
    <property type="term" value="P:fatty acid elongation"/>
    <property type="evidence" value="ECO:0007669"/>
    <property type="project" value="TreeGrafter"/>
</dbReference>
<comment type="subcellular location">
    <subcellularLocation>
        <location evidence="1 16">Endoplasmic reticulum membrane</location>
        <topology evidence="1 16">Multi-pass membrane protein</topology>
    </subcellularLocation>
</comment>
<evidence type="ECO:0000256" key="12">
    <source>
        <dbReference type="ARBA" id="ARBA00023136"/>
    </source>
</evidence>
<feature type="domain" description="CS" evidence="17">
    <location>
        <begin position="6"/>
        <end position="96"/>
    </location>
</feature>
<proteinExistence type="inferred from homology"/>
<keyword evidence="13 16" id="KW-0275">Fatty acid biosynthesis</keyword>
<protein>
    <recommendedName>
        <fullName evidence="4 16">Very-long-chain (3R)-3-hydroxyacyl-CoA dehydratase</fullName>
        <ecNumber evidence="4 16">4.2.1.134</ecNumber>
    </recommendedName>
</protein>
<evidence type="ECO:0000259" key="17">
    <source>
        <dbReference type="PROSITE" id="PS51203"/>
    </source>
</evidence>
<dbReference type="GO" id="GO:0030148">
    <property type="term" value="P:sphingolipid biosynthetic process"/>
    <property type="evidence" value="ECO:0007669"/>
    <property type="project" value="TreeGrafter"/>
</dbReference>
<dbReference type="Pfam" id="PF04969">
    <property type="entry name" value="CS"/>
    <property type="match status" value="1"/>
</dbReference>
<dbReference type="SUPFAM" id="SSF49764">
    <property type="entry name" value="HSP20-like chaperones"/>
    <property type="match status" value="1"/>
</dbReference>
<comment type="pathway">
    <text evidence="2 16">Lipid metabolism; fatty acid biosynthesis.</text>
</comment>
<keyword evidence="8 16" id="KW-0276">Fatty acid metabolism</keyword>
<keyword evidence="14 16" id="KW-0456">Lyase</keyword>
<keyword evidence="6 16" id="KW-0812">Transmembrane</keyword>
<evidence type="ECO:0000256" key="15">
    <source>
        <dbReference type="ARBA" id="ARBA00025733"/>
    </source>
</evidence>
<comment type="catalytic activity">
    <reaction evidence="16">
        <text>a very-long-chain (3R)-3-hydroxyacyl-CoA = a very-long-chain (2E)-enoyl-CoA + H2O</text>
        <dbReference type="Rhea" id="RHEA:45812"/>
        <dbReference type="ChEBI" id="CHEBI:15377"/>
        <dbReference type="ChEBI" id="CHEBI:83728"/>
        <dbReference type="ChEBI" id="CHEBI:85440"/>
        <dbReference type="EC" id="4.2.1.134"/>
    </reaction>
</comment>
<keyword evidence="12 16" id="KW-0472">Membrane</keyword>
<comment type="caution">
    <text evidence="18">The sequence shown here is derived from an EMBL/GenBank/DDBJ whole genome shotgun (WGS) entry which is preliminary data.</text>
</comment>
<dbReference type="EMBL" id="QCYY01000760">
    <property type="protein sequence ID" value="ROT82901.1"/>
    <property type="molecule type" value="Genomic_DNA"/>
</dbReference>
<gene>
    <name evidence="18" type="ORF">C7M84_023929</name>
</gene>
<dbReference type="InterPro" id="IPR007482">
    <property type="entry name" value="Tyr_Pase-like_PTPLA"/>
</dbReference>
<dbReference type="EC" id="4.2.1.134" evidence="4 16"/>
<dbReference type="InterPro" id="IPR008978">
    <property type="entry name" value="HSP20-like_chaperone"/>
</dbReference>
<evidence type="ECO:0000256" key="13">
    <source>
        <dbReference type="ARBA" id="ARBA00023160"/>
    </source>
</evidence>
<evidence type="ECO:0000256" key="7">
    <source>
        <dbReference type="ARBA" id="ARBA00022824"/>
    </source>
</evidence>
<dbReference type="GO" id="GO:0042761">
    <property type="term" value="P:very long-chain fatty acid biosynthetic process"/>
    <property type="evidence" value="ECO:0007669"/>
    <property type="project" value="TreeGrafter"/>
</dbReference>
<reference evidence="18 19" key="2">
    <citation type="submission" date="2019-01" db="EMBL/GenBank/DDBJ databases">
        <title>The decoding of complex shrimp genome reveals the adaptation for benthos swimmer, frequently molting mechanism and breeding impact on genome.</title>
        <authorList>
            <person name="Sun Y."/>
            <person name="Gao Y."/>
            <person name="Yu Y."/>
        </authorList>
    </citation>
    <scope>NUCLEOTIDE SEQUENCE [LARGE SCALE GENOMIC DNA]</scope>
    <source>
        <tissue evidence="18">Muscle</tissue>
    </source>
</reference>
<accession>A0A3R7PUF3</accession>
<evidence type="ECO:0000313" key="18">
    <source>
        <dbReference type="EMBL" id="ROT82901.1"/>
    </source>
</evidence>
<evidence type="ECO:0000256" key="14">
    <source>
        <dbReference type="ARBA" id="ARBA00023239"/>
    </source>
</evidence>
<dbReference type="GO" id="GO:0005789">
    <property type="term" value="C:endoplasmic reticulum membrane"/>
    <property type="evidence" value="ECO:0007669"/>
    <property type="project" value="UniProtKB-SubCell"/>
</dbReference>
<dbReference type="Gene3D" id="2.60.40.790">
    <property type="match status" value="1"/>
</dbReference>
<feature type="transmembrane region" description="Helical" evidence="16">
    <location>
        <begin position="323"/>
        <end position="346"/>
    </location>
</feature>
<sequence>MEKDRHLSPFVYWAQTDTAVTLRVELRNVQTPDVDLQEQTLSFSAVANGAQGENKYGFNLKLLKPIDTEKSKYRILDRNVEFNLMKSEIEFWPRLLEDTKKPAWLKIDFDKWTHEEDLSDEARDIMEDYPDLYNRVQAEEMGWPTKRESMKKVYLFLYNLWQFIGFIYIVVVMGTRYLRDGPASMEGTHLNVGWMMRLCFITQFLEIFHPMVGYTKGSVFEAIVQVGGRGIIFFCLIEGEERMQTKPVIFYLYLVWSLIELVRYPYYMLRVYDVEISFLTWLRYTIWIPLYPLGFICEGVVVLRDIPYFEETKKFSVALPNKWNFSFYFPNLLRCYLLFFLFPVMYKMMTHMYHQRVRKLAPPSWKKKFE</sequence>
<keyword evidence="10" id="KW-0175">Coiled coil</keyword>
<feature type="transmembrane region" description="Helical" evidence="16">
    <location>
        <begin position="281"/>
        <end position="303"/>
    </location>
</feature>
<comment type="function">
    <text evidence="16">Catalyzes the third of the four reactions of the long-chain fatty acids elongation cycle. This endoplasmic reticulum-bound enzymatic process, allows the addition of two carbons to the chain of long- and very long-chain fatty acids/VLCFAs per cycle. This enzyme catalyzes the dehydration of the 3-hydroxyacyl-CoA intermediate into trans-2,3-enoyl-CoA, within each cycle of fatty acid elongation. Thereby, it participates to the production of VLCFAs of different chain lengths that are involved in multiple biological processes as precursors of membrane lipids and lipid mediators.</text>
</comment>
<evidence type="ECO:0000256" key="1">
    <source>
        <dbReference type="ARBA" id="ARBA00004477"/>
    </source>
</evidence>
<name>A0A3R7PUF3_PENVA</name>
<keyword evidence="9 16" id="KW-1133">Transmembrane helix</keyword>
<comment type="similarity">
    <text evidence="15">Belongs to the p23/wos2 family.</text>
</comment>
<keyword evidence="5 16" id="KW-0444">Lipid biosynthesis</keyword>
<evidence type="ECO:0000256" key="2">
    <source>
        <dbReference type="ARBA" id="ARBA00005194"/>
    </source>
</evidence>
<dbReference type="PANTHER" id="PTHR11035:SF35">
    <property type="entry name" value="VERY-LONG-CHAIN (3R)-3-HYDROXYACYL-COA DEHYDRATASE"/>
    <property type="match status" value="1"/>
</dbReference>
<evidence type="ECO:0000256" key="3">
    <source>
        <dbReference type="ARBA" id="ARBA00007811"/>
    </source>
</evidence>
<feature type="transmembrane region" description="Helical" evidence="16">
    <location>
        <begin position="153"/>
        <end position="174"/>
    </location>
</feature>
<dbReference type="CDD" id="cd06465">
    <property type="entry name" value="p23_hB-ind1_like"/>
    <property type="match status" value="1"/>
</dbReference>
<evidence type="ECO:0000256" key="8">
    <source>
        <dbReference type="ARBA" id="ARBA00022832"/>
    </source>
</evidence>
<dbReference type="Proteomes" id="UP000283509">
    <property type="component" value="Unassembled WGS sequence"/>
</dbReference>
<organism evidence="18 19">
    <name type="scientific">Penaeus vannamei</name>
    <name type="common">Whiteleg shrimp</name>
    <name type="synonym">Litopenaeus vannamei</name>
    <dbReference type="NCBI Taxonomy" id="6689"/>
    <lineage>
        <taxon>Eukaryota</taxon>
        <taxon>Metazoa</taxon>
        <taxon>Ecdysozoa</taxon>
        <taxon>Arthropoda</taxon>
        <taxon>Crustacea</taxon>
        <taxon>Multicrustacea</taxon>
        <taxon>Malacostraca</taxon>
        <taxon>Eumalacostraca</taxon>
        <taxon>Eucarida</taxon>
        <taxon>Decapoda</taxon>
        <taxon>Dendrobranchiata</taxon>
        <taxon>Penaeoidea</taxon>
        <taxon>Penaeidae</taxon>
        <taxon>Penaeus</taxon>
    </lineage>
</organism>
<dbReference type="UniPathway" id="UPA00094"/>